<evidence type="ECO:0000313" key="1">
    <source>
        <dbReference type="EMBL" id="GFH27051.1"/>
    </source>
</evidence>
<dbReference type="EMBL" id="BLLF01003333">
    <property type="protein sequence ID" value="GFH27051.1"/>
    <property type="molecule type" value="Genomic_DNA"/>
</dbReference>
<keyword evidence="2" id="KW-1185">Reference proteome</keyword>
<organism evidence="1 2">
    <name type="scientific">Haematococcus lacustris</name>
    <name type="common">Green alga</name>
    <name type="synonym">Haematococcus pluvialis</name>
    <dbReference type="NCBI Taxonomy" id="44745"/>
    <lineage>
        <taxon>Eukaryota</taxon>
        <taxon>Viridiplantae</taxon>
        <taxon>Chlorophyta</taxon>
        <taxon>core chlorophytes</taxon>
        <taxon>Chlorophyceae</taxon>
        <taxon>CS clade</taxon>
        <taxon>Chlamydomonadales</taxon>
        <taxon>Haematococcaceae</taxon>
        <taxon>Haematococcus</taxon>
    </lineage>
</organism>
<dbReference type="GO" id="GO:0016301">
    <property type="term" value="F:kinase activity"/>
    <property type="evidence" value="ECO:0007669"/>
    <property type="project" value="UniProtKB-KW"/>
</dbReference>
<dbReference type="AlphaFoldDB" id="A0A699ZX89"/>
<reference evidence="1 2" key="1">
    <citation type="submission" date="2020-02" db="EMBL/GenBank/DDBJ databases">
        <title>Draft genome sequence of Haematococcus lacustris strain NIES-144.</title>
        <authorList>
            <person name="Morimoto D."/>
            <person name="Nakagawa S."/>
            <person name="Yoshida T."/>
            <person name="Sawayama S."/>
        </authorList>
    </citation>
    <scope>NUCLEOTIDE SEQUENCE [LARGE SCALE GENOMIC DNA]</scope>
    <source>
        <strain evidence="1 2">NIES-144</strain>
    </source>
</reference>
<feature type="non-terminal residue" evidence="1">
    <location>
        <position position="78"/>
    </location>
</feature>
<keyword evidence="1" id="KW-0808">Transferase</keyword>
<accession>A0A699ZX89</accession>
<keyword evidence="1" id="KW-0418">Kinase</keyword>
<proteinExistence type="predicted"/>
<comment type="caution">
    <text evidence="1">The sequence shown here is derived from an EMBL/GenBank/DDBJ whole genome shotgun (WGS) entry which is preliminary data.</text>
</comment>
<dbReference type="Proteomes" id="UP000485058">
    <property type="component" value="Unassembled WGS sequence"/>
</dbReference>
<sequence>MSISVKALFADGALELLMALTKDDVLTLETVCLLGIGPAAARYALPPYPPSLRMRAACFLATLIEASHSTLTHFVACQ</sequence>
<protein>
    <submittedName>
        <fullName evidence="1">Protein kinase domain-containing protein</fullName>
    </submittedName>
</protein>
<name>A0A699ZX89_HAELA</name>
<evidence type="ECO:0000313" key="2">
    <source>
        <dbReference type="Proteomes" id="UP000485058"/>
    </source>
</evidence>
<gene>
    <name evidence="1" type="ORF">HaLaN_25309</name>
</gene>